<accession>A0A0L8ALD8</accession>
<comment type="caution">
    <text evidence="1">The sequence shown here is derived from an EMBL/GenBank/DDBJ whole genome shotgun (WGS) entry which is preliminary data.</text>
</comment>
<reference evidence="2" key="1">
    <citation type="submission" date="2014-11" db="EMBL/GenBank/DDBJ databases">
        <title>Genome sequencing of Roseivirga sp. D-25.</title>
        <authorList>
            <person name="Selvaratnam C."/>
            <person name="Thevarajoo S."/>
            <person name="Goh K.M."/>
            <person name="Eee R."/>
            <person name="Chan K.-G."/>
            <person name="Chong C.S."/>
        </authorList>
    </citation>
    <scope>NUCLEOTIDE SEQUENCE [LARGE SCALE GENOMIC DNA]</scope>
    <source>
        <strain evidence="2">D-25</strain>
    </source>
</reference>
<sequence>MGLWLRITIVNSLAEIDFIIIVVLKKWAFKLRENIDNHFQPQRGEGFFNFSNKLSLDKFSFHNLTSIMPIAVVIKKGLQNSGKT</sequence>
<gene>
    <name evidence="1" type="ORF">OB69_09430</name>
</gene>
<name>A0A0L8ALD8_9BACT</name>
<organism evidence="1 2">
    <name type="scientific">Roseivirga seohaensis subsp. aquiponti</name>
    <dbReference type="NCBI Taxonomy" id="1566026"/>
    <lineage>
        <taxon>Bacteria</taxon>
        <taxon>Pseudomonadati</taxon>
        <taxon>Bacteroidota</taxon>
        <taxon>Cytophagia</taxon>
        <taxon>Cytophagales</taxon>
        <taxon>Roseivirgaceae</taxon>
        <taxon>Roseivirga</taxon>
    </lineage>
</organism>
<protein>
    <submittedName>
        <fullName evidence="1">Uncharacterized protein</fullName>
    </submittedName>
</protein>
<evidence type="ECO:0000313" key="2">
    <source>
        <dbReference type="Proteomes" id="UP000036908"/>
    </source>
</evidence>
<dbReference type="Proteomes" id="UP000036908">
    <property type="component" value="Unassembled WGS sequence"/>
</dbReference>
<dbReference type="AlphaFoldDB" id="A0A0L8ALD8"/>
<dbReference type="PATRIC" id="fig|1566026.4.peg.3723"/>
<dbReference type="EMBL" id="JSVA01000009">
    <property type="protein sequence ID" value="KOF03032.1"/>
    <property type="molecule type" value="Genomic_DNA"/>
</dbReference>
<keyword evidence="2" id="KW-1185">Reference proteome</keyword>
<evidence type="ECO:0000313" key="1">
    <source>
        <dbReference type="EMBL" id="KOF03032.1"/>
    </source>
</evidence>
<proteinExistence type="predicted"/>